<evidence type="ECO:0000256" key="1">
    <source>
        <dbReference type="SAM" id="MobiDB-lite"/>
    </source>
</evidence>
<dbReference type="AlphaFoldDB" id="A0A9P1MVM0"/>
<evidence type="ECO:0000313" key="4">
    <source>
        <dbReference type="EMBL" id="CAI5437603.1"/>
    </source>
</evidence>
<dbReference type="InterPro" id="IPR032343">
    <property type="entry name" value="MBD2/MBD3_p55-bd"/>
</dbReference>
<name>A0A9P1MVM0_9PELO</name>
<reference evidence="4" key="1">
    <citation type="submission" date="2022-11" db="EMBL/GenBank/DDBJ databases">
        <authorList>
            <person name="Kikuchi T."/>
        </authorList>
    </citation>
    <scope>NUCLEOTIDE SEQUENCE</scope>
    <source>
        <strain evidence="4">PS1010</strain>
    </source>
</reference>
<accession>A0A9P1MVM0</accession>
<dbReference type="GO" id="GO:0005634">
    <property type="term" value="C:nucleus"/>
    <property type="evidence" value="ECO:0007669"/>
    <property type="project" value="UniProtKB-ARBA"/>
</dbReference>
<sequence length="213" mass="23866">MGKSDPLFKARGRGRPTSKIRKDLLTASRTGFEGNTQSPWRKTVSIFKQPVTQVSTSERDSKVYLEDNAAMKKKPTKKNETKPFQAMWAKSLSGVCAIIPVKMADKSEEMEKAEYLEETLHLAGRLEAATSQMDEQATVATICHTLNLSNNNGTFGQVAEKNTLEQCFIANTTADQPMIQRVNLAQLAEDIASQEKRVLDCRRRLQEVMKHFG</sequence>
<evidence type="ECO:0000259" key="3">
    <source>
        <dbReference type="Pfam" id="PF16564"/>
    </source>
</evidence>
<proteinExistence type="predicted"/>
<gene>
    <name evidence="4" type="ORF">CAMP_LOCUS240</name>
</gene>
<dbReference type="EMBL" id="CANHGI010000001">
    <property type="protein sequence ID" value="CAI5437603.1"/>
    <property type="molecule type" value="Genomic_DNA"/>
</dbReference>
<feature type="domain" description="Methyl-CpG-binding" evidence="3">
    <location>
        <begin position="21"/>
        <end position="97"/>
    </location>
</feature>
<evidence type="ECO:0000259" key="2">
    <source>
        <dbReference type="Pfam" id="PF14048"/>
    </source>
</evidence>
<feature type="compositionally biased region" description="Polar residues" evidence="1">
    <location>
        <begin position="27"/>
        <end position="37"/>
    </location>
</feature>
<feature type="domain" description="Methyl-CpG binding protein 2/3 C-terminal" evidence="2">
    <location>
        <begin position="118"/>
        <end position="209"/>
    </location>
</feature>
<feature type="region of interest" description="Disordered" evidence="1">
    <location>
        <begin position="1"/>
        <end position="37"/>
    </location>
</feature>
<comment type="caution">
    <text evidence="4">The sequence shown here is derived from an EMBL/GenBank/DDBJ whole genome shotgun (WGS) entry which is preliminary data.</text>
</comment>
<dbReference type="Proteomes" id="UP001152747">
    <property type="component" value="Unassembled WGS sequence"/>
</dbReference>
<feature type="compositionally biased region" description="Basic residues" evidence="1">
    <location>
        <begin position="10"/>
        <end position="19"/>
    </location>
</feature>
<protein>
    <recommendedName>
        <fullName evidence="6">Methyl-CpG binding protein 2/3 C-terminal domain-containing protein</fullName>
    </recommendedName>
</protein>
<dbReference type="InterPro" id="IPR025884">
    <property type="entry name" value="MeCpG-bd_2/3_C_dom"/>
</dbReference>
<dbReference type="OrthoDB" id="10072024at2759"/>
<dbReference type="Pfam" id="PF16564">
    <property type="entry name" value="MBDa"/>
    <property type="match status" value="1"/>
</dbReference>
<evidence type="ECO:0000313" key="5">
    <source>
        <dbReference type="Proteomes" id="UP001152747"/>
    </source>
</evidence>
<dbReference type="Pfam" id="PF14048">
    <property type="entry name" value="MBD_C"/>
    <property type="match status" value="1"/>
</dbReference>
<evidence type="ECO:0008006" key="6">
    <source>
        <dbReference type="Google" id="ProtNLM"/>
    </source>
</evidence>
<organism evidence="4 5">
    <name type="scientific">Caenorhabditis angaria</name>
    <dbReference type="NCBI Taxonomy" id="860376"/>
    <lineage>
        <taxon>Eukaryota</taxon>
        <taxon>Metazoa</taxon>
        <taxon>Ecdysozoa</taxon>
        <taxon>Nematoda</taxon>
        <taxon>Chromadorea</taxon>
        <taxon>Rhabditida</taxon>
        <taxon>Rhabditina</taxon>
        <taxon>Rhabditomorpha</taxon>
        <taxon>Rhabditoidea</taxon>
        <taxon>Rhabditidae</taxon>
        <taxon>Peloderinae</taxon>
        <taxon>Caenorhabditis</taxon>
    </lineage>
</organism>
<keyword evidence="5" id="KW-1185">Reference proteome</keyword>